<keyword evidence="5" id="KW-1185">Reference proteome</keyword>
<evidence type="ECO:0000256" key="2">
    <source>
        <dbReference type="RuleBase" id="RU362039"/>
    </source>
</evidence>
<dbReference type="EMBL" id="VLKY01000005">
    <property type="protein sequence ID" value="TWI54870.1"/>
    <property type="molecule type" value="Genomic_DNA"/>
</dbReference>
<feature type="domain" description="Calcineurin-like phosphoesterase" evidence="3">
    <location>
        <begin position="39"/>
        <end position="176"/>
    </location>
</feature>
<evidence type="ECO:0000313" key="4">
    <source>
        <dbReference type="EMBL" id="TWI54870.1"/>
    </source>
</evidence>
<dbReference type="InterPro" id="IPR000979">
    <property type="entry name" value="Phosphodiesterase_MJ0936/Vps29"/>
</dbReference>
<dbReference type="InterPro" id="IPR024654">
    <property type="entry name" value="Calcineurin-like_PHP_lpxH"/>
</dbReference>
<dbReference type="InterPro" id="IPR029052">
    <property type="entry name" value="Metallo-depent_PP-like"/>
</dbReference>
<evidence type="ECO:0000256" key="1">
    <source>
        <dbReference type="ARBA" id="ARBA00008950"/>
    </source>
</evidence>
<gene>
    <name evidence="4" type="ORF">IQ22_01773</name>
</gene>
<dbReference type="Gene3D" id="3.60.21.10">
    <property type="match status" value="1"/>
</dbReference>
<dbReference type="AlphaFoldDB" id="A0A562QFC2"/>
<dbReference type="PANTHER" id="PTHR11124">
    <property type="entry name" value="VACUOLAR SORTING PROTEIN VPS29"/>
    <property type="match status" value="1"/>
</dbReference>
<dbReference type="GO" id="GO:0046872">
    <property type="term" value="F:metal ion binding"/>
    <property type="evidence" value="ECO:0007669"/>
    <property type="project" value="UniProtKB-KW"/>
</dbReference>
<proteinExistence type="inferred from homology"/>
<reference evidence="4 5" key="1">
    <citation type="journal article" date="2015" name="Stand. Genomic Sci.">
        <title>Genomic Encyclopedia of Bacterial and Archaeal Type Strains, Phase III: the genomes of soil and plant-associated and newly described type strains.</title>
        <authorList>
            <person name="Whitman W.B."/>
            <person name="Woyke T."/>
            <person name="Klenk H.P."/>
            <person name="Zhou Y."/>
            <person name="Lilburn T.G."/>
            <person name="Beck B.J."/>
            <person name="De Vos P."/>
            <person name="Vandamme P."/>
            <person name="Eisen J.A."/>
            <person name="Garrity G."/>
            <person name="Hugenholtz P."/>
            <person name="Kyrpides N.C."/>
        </authorList>
    </citation>
    <scope>NUCLEOTIDE SEQUENCE [LARGE SCALE GENOMIC DNA]</scope>
    <source>
        <strain evidence="4 5">CGMCC 1.6858</strain>
    </source>
</reference>
<accession>A0A562QFC2</accession>
<dbReference type="NCBIfam" id="TIGR00040">
    <property type="entry name" value="yfcE"/>
    <property type="match status" value="1"/>
</dbReference>
<protein>
    <recommendedName>
        <fullName evidence="2">Phosphoesterase</fullName>
        <ecNumber evidence="2">3.1.4.-</ecNumber>
    </recommendedName>
</protein>
<sequence>MPAWLLCFQHFPALEVECFIHSLYLREANMLENTAQIIRVGLIADTHNLLRPEALQALEGSDHIIHAGDIGKPDILERLREIAPLTVVRGNNDTADWAMAIPETAELTFGDVRIYLIHILQDLKIDPAAEGIRVVVSGHSHKPKLEERDGTLYFNPGSAGPRRFKLPISVGRLTLRGNEVEAELLTLG</sequence>
<comment type="cofactor">
    <cofactor evidence="2">
        <name>a divalent metal cation</name>
        <dbReference type="ChEBI" id="CHEBI:60240"/>
    </cofactor>
</comment>
<comment type="caution">
    <text evidence="4">The sequence shown here is derived from an EMBL/GenBank/DDBJ whole genome shotgun (WGS) entry which is preliminary data.</text>
</comment>
<dbReference type="Pfam" id="PF12850">
    <property type="entry name" value="Metallophos_2"/>
    <property type="match status" value="1"/>
</dbReference>
<dbReference type="EC" id="3.1.4.-" evidence="2"/>
<dbReference type="SUPFAM" id="SSF56300">
    <property type="entry name" value="Metallo-dependent phosphatases"/>
    <property type="match status" value="1"/>
</dbReference>
<keyword evidence="2" id="KW-0479">Metal-binding</keyword>
<evidence type="ECO:0000259" key="3">
    <source>
        <dbReference type="Pfam" id="PF12850"/>
    </source>
</evidence>
<evidence type="ECO:0000313" key="5">
    <source>
        <dbReference type="Proteomes" id="UP000316905"/>
    </source>
</evidence>
<name>A0A562QFC2_9PSED</name>
<organism evidence="4 5">
    <name type="scientific">Pseudomonas duriflava</name>
    <dbReference type="NCBI Taxonomy" id="459528"/>
    <lineage>
        <taxon>Bacteria</taxon>
        <taxon>Pseudomonadati</taxon>
        <taxon>Pseudomonadota</taxon>
        <taxon>Gammaproteobacteria</taxon>
        <taxon>Pseudomonadales</taxon>
        <taxon>Pseudomonadaceae</taxon>
        <taxon>Pseudomonas</taxon>
    </lineage>
</organism>
<comment type="similarity">
    <text evidence="1 2">Belongs to the metallophosphoesterase superfamily. YfcE family.</text>
</comment>
<dbReference type="GO" id="GO:0016787">
    <property type="term" value="F:hydrolase activity"/>
    <property type="evidence" value="ECO:0007669"/>
    <property type="project" value="UniProtKB-UniRule"/>
</dbReference>
<dbReference type="Proteomes" id="UP000316905">
    <property type="component" value="Unassembled WGS sequence"/>
</dbReference>